<dbReference type="GO" id="GO:0000978">
    <property type="term" value="F:RNA polymerase II cis-regulatory region sequence-specific DNA binding"/>
    <property type="evidence" value="ECO:0007669"/>
    <property type="project" value="InterPro"/>
</dbReference>
<dbReference type="PANTHER" id="PTHR11267:SF196">
    <property type="entry name" value="T-BOX PROTEIN 30_42-RELATED"/>
    <property type="match status" value="1"/>
</dbReference>
<evidence type="ECO:0000259" key="9">
    <source>
        <dbReference type="PROSITE" id="PS50252"/>
    </source>
</evidence>
<dbReference type="FunFam" id="2.60.40.820:FF:000010">
    <property type="entry name" value="T-box transcription factor TBX6"/>
    <property type="match status" value="1"/>
</dbReference>
<evidence type="ECO:0000256" key="5">
    <source>
        <dbReference type="ARBA" id="ARBA00023163"/>
    </source>
</evidence>
<dbReference type="GO" id="GO:0000981">
    <property type="term" value="F:DNA-binding transcription factor activity, RNA polymerase II-specific"/>
    <property type="evidence" value="ECO:0007669"/>
    <property type="project" value="TreeGrafter"/>
</dbReference>
<dbReference type="AlphaFoldDB" id="A0A8J9V8Z6"/>
<gene>
    <name evidence="10" type="primary">TBX5</name>
    <name evidence="10" type="ORF">BLAG_LOCUS1221</name>
</gene>
<dbReference type="SUPFAM" id="SSF49417">
    <property type="entry name" value="p53-like transcription factors"/>
    <property type="match status" value="2"/>
</dbReference>
<dbReference type="EMBL" id="OV696686">
    <property type="protein sequence ID" value="CAH1231187.1"/>
    <property type="molecule type" value="Genomic_DNA"/>
</dbReference>
<feature type="region of interest" description="Disordered" evidence="8">
    <location>
        <begin position="1"/>
        <end position="37"/>
    </location>
</feature>
<evidence type="ECO:0000256" key="4">
    <source>
        <dbReference type="ARBA" id="ARBA00023125"/>
    </source>
</evidence>
<keyword evidence="2" id="KW-0217">Developmental protein</keyword>
<dbReference type="InterPro" id="IPR046360">
    <property type="entry name" value="T-box_DNA-bd"/>
</dbReference>
<keyword evidence="6 7" id="KW-0539">Nucleus</keyword>
<evidence type="ECO:0000256" key="7">
    <source>
        <dbReference type="PROSITE-ProRule" id="PRU00201"/>
    </source>
</evidence>
<keyword evidence="4 7" id="KW-0238">DNA-binding</keyword>
<dbReference type="GO" id="GO:0005634">
    <property type="term" value="C:nucleus"/>
    <property type="evidence" value="ECO:0007669"/>
    <property type="project" value="UniProtKB-SubCell"/>
</dbReference>
<keyword evidence="5" id="KW-0804">Transcription</keyword>
<dbReference type="SMART" id="SM00425">
    <property type="entry name" value="TBOX"/>
    <property type="match status" value="1"/>
</dbReference>
<comment type="caution">
    <text evidence="7">Lacks conserved residue(s) required for the propagation of feature annotation.</text>
</comment>
<dbReference type="Proteomes" id="UP000838412">
    <property type="component" value="Chromosome 1"/>
</dbReference>
<feature type="domain" description="T-box" evidence="9">
    <location>
        <begin position="169"/>
        <end position="326"/>
    </location>
</feature>
<dbReference type="Gene3D" id="2.60.40.820">
    <property type="entry name" value="Transcription factor, T-box"/>
    <property type="match status" value="2"/>
</dbReference>
<dbReference type="InterPro" id="IPR008967">
    <property type="entry name" value="p53-like_TF_DNA-bd_sf"/>
</dbReference>
<keyword evidence="3" id="KW-0805">Transcription regulation</keyword>
<evidence type="ECO:0000313" key="11">
    <source>
        <dbReference type="Proteomes" id="UP000838412"/>
    </source>
</evidence>
<dbReference type="InterPro" id="IPR018186">
    <property type="entry name" value="TF_T-box_CS"/>
</dbReference>
<dbReference type="PROSITE" id="PS01264">
    <property type="entry name" value="TBOX_2"/>
    <property type="match status" value="1"/>
</dbReference>
<evidence type="ECO:0000256" key="8">
    <source>
        <dbReference type="SAM" id="MobiDB-lite"/>
    </source>
</evidence>
<evidence type="ECO:0000256" key="1">
    <source>
        <dbReference type="ARBA" id="ARBA00004123"/>
    </source>
</evidence>
<protein>
    <submittedName>
        <fullName evidence="10">TBX5 protein</fullName>
    </submittedName>
</protein>
<dbReference type="PANTHER" id="PTHR11267">
    <property type="entry name" value="T-BOX PROTEIN-RELATED"/>
    <property type="match status" value="1"/>
</dbReference>
<dbReference type="GO" id="GO:0001708">
    <property type="term" value="P:cell fate specification"/>
    <property type="evidence" value="ECO:0007669"/>
    <property type="project" value="TreeGrafter"/>
</dbReference>
<reference evidence="10" key="1">
    <citation type="submission" date="2022-01" db="EMBL/GenBank/DDBJ databases">
        <authorList>
            <person name="Braso-Vives M."/>
        </authorList>
    </citation>
    <scope>NUCLEOTIDE SEQUENCE</scope>
</reference>
<accession>A0A8J9V8Z6</accession>
<dbReference type="Pfam" id="PF00907">
    <property type="entry name" value="T-box"/>
    <property type="match status" value="2"/>
</dbReference>
<dbReference type="InterPro" id="IPR036960">
    <property type="entry name" value="T-box_sf"/>
</dbReference>
<dbReference type="PROSITE" id="PS50252">
    <property type="entry name" value="TBOX_3"/>
    <property type="match status" value="2"/>
</dbReference>
<keyword evidence="11" id="KW-1185">Reference proteome</keyword>
<proteinExistence type="predicted"/>
<organism evidence="10 11">
    <name type="scientific">Branchiostoma lanceolatum</name>
    <name type="common">Common lancelet</name>
    <name type="synonym">Amphioxus lanceolatum</name>
    <dbReference type="NCBI Taxonomy" id="7740"/>
    <lineage>
        <taxon>Eukaryota</taxon>
        <taxon>Metazoa</taxon>
        <taxon>Chordata</taxon>
        <taxon>Cephalochordata</taxon>
        <taxon>Leptocardii</taxon>
        <taxon>Amphioxiformes</taxon>
        <taxon>Branchiostomatidae</taxon>
        <taxon>Branchiostoma</taxon>
    </lineage>
</organism>
<evidence type="ECO:0000256" key="3">
    <source>
        <dbReference type="ARBA" id="ARBA00023015"/>
    </source>
</evidence>
<evidence type="ECO:0000256" key="2">
    <source>
        <dbReference type="ARBA" id="ARBA00022473"/>
    </source>
</evidence>
<name>A0A8J9V8Z6_BRALA</name>
<feature type="domain" description="T-box" evidence="9">
    <location>
        <begin position="47"/>
        <end position="85"/>
    </location>
</feature>
<dbReference type="OrthoDB" id="7442607at2759"/>
<evidence type="ECO:0000256" key="6">
    <source>
        <dbReference type="ARBA" id="ARBA00023242"/>
    </source>
</evidence>
<evidence type="ECO:0000313" key="10">
    <source>
        <dbReference type="EMBL" id="CAH1231187.1"/>
    </source>
</evidence>
<sequence length="558" mass="62117">MSGELKESAGSERPRPREPDRKDDGPPGADDRTDAVPEGLEDVKVELQDAGLWQRFHKAGTEMIITKAGRSICYPFPFNVRGEEPPRTRDTQFTSLPKNECSPNRDALSRICGVSQLPTWNQDLNWASPRLKRPFLQTDFAAQPLPALPQADGSSPTVKIPSMQPVYIRRMFPSIKVKVTGLQPKTKYIFVMDIVAVDSHRYKFNESKWSVAGKAEPAMPGRVFVHPDSPATGTHWMKQVVCFQKLKLTNNYMDTFGHIMLNSMHKYQPRLHIVQASENNKFELKKTCFRTFVFHETEFMAVTSYQNHQITQLKIEHNPFAKGFRGGDDTEFSRSARKSINYPVIPRSNPVQASLLPRGRPNNNYACSSNMADTCPSLSSNHYQQTTAGYNTVPLGSSIQMTTQENSGGCMQNSFSGNTDLGPLPKRACREEDRLLSDNSVTTSTLTTWSNPQILPNMENLQPLNRETCMFANSANDNTSLLAAPQPLDPLSTGFNNNQNFSVPFSSSGTGFVSNGGMNFLPSCSYAQMPQQGLGMNGTPFLHEVSRNVGCPSMQIPQ</sequence>
<dbReference type="InterPro" id="IPR001699">
    <property type="entry name" value="TF_T-box"/>
</dbReference>
<comment type="subcellular location">
    <subcellularLocation>
        <location evidence="1 7">Nucleus</location>
    </subcellularLocation>
</comment>
<dbReference type="PRINTS" id="PR00937">
    <property type="entry name" value="TBOX"/>
</dbReference>
<dbReference type="GO" id="GO:0000785">
    <property type="term" value="C:chromatin"/>
    <property type="evidence" value="ECO:0007669"/>
    <property type="project" value="TreeGrafter"/>
</dbReference>
<dbReference type="GO" id="GO:0045893">
    <property type="term" value="P:positive regulation of DNA-templated transcription"/>
    <property type="evidence" value="ECO:0007669"/>
    <property type="project" value="InterPro"/>
</dbReference>